<organism evidence="1 2">
    <name type="scientific">Actinacidiphila reveromycinica</name>
    <dbReference type="NCBI Taxonomy" id="659352"/>
    <lineage>
        <taxon>Bacteria</taxon>
        <taxon>Bacillati</taxon>
        <taxon>Actinomycetota</taxon>
        <taxon>Actinomycetes</taxon>
        <taxon>Kitasatosporales</taxon>
        <taxon>Streptomycetaceae</taxon>
        <taxon>Actinacidiphila</taxon>
    </lineage>
</organism>
<evidence type="ECO:0000313" key="2">
    <source>
        <dbReference type="Proteomes" id="UP000595703"/>
    </source>
</evidence>
<accession>A0A7U3VS60</accession>
<keyword evidence="2" id="KW-1185">Reference proteome</keyword>
<evidence type="ECO:0000313" key="1">
    <source>
        <dbReference type="EMBL" id="BBB01405.1"/>
    </source>
</evidence>
<dbReference type="KEGG" id="arev:RVR_8816"/>
<sequence length="96" mass="10657">MTCPWLPPSGGPRTVAVRTQVLVAPLLHVGEQLLCRRRVLVRCILQSDSLCGAEVVDATRPLILRYGDEGTRAELKRLVKRNVHTEAETGSITRKQ</sequence>
<dbReference type="EMBL" id="AP018365">
    <property type="protein sequence ID" value="BBB01405.1"/>
    <property type="molecule type" value="Genomic_DNA"/>
</dbReference>
<name>A0A7U3VS60_9ACTN</name>
<protein>
    <submittedName>
        <fullName evidence="1">Uncharacterized protein</fullName>
    </submittedName>
</protein>
<proteinExistence type="predicted"/>
<reference evidence="1 2" key="4">
    <citation type="journal article" date="2020" name="Sci. Rep.">
        <title>beta-carboline chemical signals induce reveromycin production through a LuxR family regulator in Streptomyces sp. SN-593.</title>
        <authorList>
            <person name="Panthee S."/>
            <person name="Kito N."/>
            <person name="Hayashi T."/>
            <person name="Shimizu T."/>
            <person name="Ishikawa J."/>
            <person name="Hamamoto H."/>
            <person name="Osada H."/>
            <person name="Takahashi S."/>
        </authorList>
    </citation>
    <scope>NUCLEOTIDE SEQUENCE [LARGE SCALE GENOMIC DNA]</scope>
    <source>
        <strain evidence="1 2">SN-593</strain>
    </source>
</reference>
<dbReference type="AlphaFoldDB" id="A0A7U3VS60"/>
<gene>
    <name evidence="1" type="ORF">RVR_8816</name>
</gene>
<reference evidence="1 2" key="1">
    <citation type="journal article" date="2010" name="J. Bacteriol.">
        <title>Biochemical characterization of a novel indole prenyltransferase from Streptomyces sp. SN-593.</title>
        <authorList>
            <person name="Takahashi S."/>
            <person name="Takagi H."/>
            <person name="Toyoda A."/>
            <person name="Uramoto M."/>
            <person name="Nogawa T."/>
            <person name="Ueki M."/>
            <person name="Sakaki Y."/>
            <person name="Osada H."/>
        </authorList>
    </citation>
    <scope>NUCLEOTIDE SEQUENCE [LARGE SCALE GENOMIC DNA]</scope>
    <source>
        <strain evidence="1 2">SN-593</strain>
    </source>
</reference>
<dbReference type="Proteomes" id="UP000595703">
    <property type="component" value="Chromosome"/>
</dbReference>
<reference evidence="1 2" key="2">
    <citation type="journal article" date="2011" name="J. Antibiot.">
        <title>Furaquinocins I and J: novel polyketide isoprenoid hybrid compounds from Streptomyces reveromyceticus SN-593.</title>
        <authorList>
            <person name="Panthee S."/>
            <person name="Takahashi S."/>
            <person name="Takagi H."/>
            <person name="Nogawa T."/>
            <person name="Oowada E."/>
            <person name="Uramoto M."/>
            <person name="Osada H."/>
        </authorList>
    </citation>
    <scope>NUCLEOTIDE SEQUENCE [LARGE SCALE GENOMIC DNA]</scope>
    <source>
        <strain evidence="1 2">SN-593</strain>
    </source>
</reference>
<reference evidence="1 2" key="3">
    <citation type="journal article" date="2011" name="Nat. Chem. Biol.">
        <title>Reveromycin A biosynthesis uses RevG and RevJ for stereospecific spiroacetal formation.</title>
        <authorList>
            <person name="Takahashi S."/>
            <person name="Toyoda A."/>
            <person name="Sekiyama Y."/>
            <person name="Takagi H."/>
            <person name="Nogawa T."/>
            <person name="Uramoto M."/>
            <person name="Suzuki R."/>
            <person name="Koshino H."/>
            <person name="Kumano T."/>
            <person name="Panthee S."/>
            <person name="Dairi T."/>
            <person name="Ishikawa J."/>
            <person name="Ikeda H."/>
            <person name="Sakaki Y."/>
            <person name="Osada H."/>
        </authorList>
    </citation>
    <scope>NUCLEOTIDE SEQUENCE [LARGE SCALE GENOMIC DNA]</scope>
    <source>
        <strain evidence="1 2">SN-593</strain>
    </source>
</reference>